<dbReference type="RefSeq" id="WP_016182977.1">
    <property type="nucleotide sequence ID" value="NZ_JXKI01000022.1"/>
</dbReference>
<keyword evidence="2" id="KW-0413">Isomerase</keyword>
<dbReference type="STRING" id="1121865.OMW_00815"/>
<comment type="caution">
    <text evidence="3">The sequence shown here is derived from an EMBL/GenBank/DDBJ whole genome shotgun (WGS) entry which is preliminary data.</text>
</comment>
<proteinExistence type="inferred from homology"/>
<dbReference type="NCBIfam" id="TIGR00035">
    <property type="entry name" value="asp_race"/>
    <property type="match status" value="1"/>
</dbReference>
<comment type="similarity">
    <text evidence="1">Belongs to the aspartate/glutamate racemases family.</text>
</comment>
<dbReference type="eggNOG" id="COG1794">
    <property type="taxonomic scope" value="Bacteria"/>
</dbReference>
<dbReference type="InterPro" id="IPR018187">
    <property type="entry name" value="Asp/Glu_racemase_AS_1"/>
</dbReference>
<gene>
    <name evidence="3" type="ORF">I568_00389</name>
</gene>
<dbReference type="SUPFAM" id="SSF53681">
    <property type="entry name" value="Aspartate/glutamate racemase"/>
    <property type="match status" value="2"/>
</dbReference>
<accession>S1NE55</accession>
<evidence type="ECO:0000313" key="4">
    <source>
        <dbReference type="Proteomes" id="UP000014113"/>
    </source>
</evidence>
<dbReference type="PANTHER" id="PTHR21198:SF7">
    <property type="entry name" value="ASPARTATE-GLUTAMATE RACEMASE FAMILY"/>
    <property type="match status" value="1"/>
</dbReference>
<dbReference type="EMBL" id="ASWJ01000003">
    <property type="protein sequence ID" value="EOW87345.1"/>
    <property type="molecule type" value="Genomic_DNA"/>
</dbReference>
<dbReference type="Proteomes" id="UP000014113">
    <property type="component" value="Unassembled WGS sequence"/>
</dbReference>
<dbReference type="Pfam" id="PF01177">
    <property type="entry name" value="Asp_Glu_race"/>
    <property type="match status" value="1"/>
</dbReference>
<dbReference type="GO" id="GO:0047661">
    <property type="term" value="F:amino-acid racemase activity"/>
    <property type="evidence" value="ECO:0007669"/>
    <property type="project" value="InterPro"/>
</dbReference>
<dbReference type="InterPro" id="IPR033134">
    <property type="entry name" value="Asp/Glu_racemase_AS_2"/>
</dbReference>
<dbReference type="PROSITE" id="PS00923">
    <property type="entry name" value="ASP_GLU_RACEMASE_1"/>
    <property type="match status" value="1"/>
</dbReference>
<organism evidence="3 4">
    <name type="scientific">Enterococcus columbae DSM 7374 = ATCC 51263</name>
    <dbReference type="NCBI Taxonomy" id="1121865"/>
    <lineage>
        <taxon>Bacteria</taxon>
        <taxon>Bacillati</taxon>
        <taxon>Bacillota</taxon>
        <taxon>Bacilli</taxon>
        <taxon>Lactobacillales</taxon>
        <taxon>Enterococcaceae</taxon>
        <taxon>Enterococcus</taxon>
    </lineage>
</organism>
<dbReference type="InterPro" id="IPR001920">
    <property type="entry name" value="Asp/Glu_race"/>
</dbReference>
<reference evidence="3 4" key="1">
    <citation type="submission" date="2013-03" db="EMBL/GenBank/DDBJ databases">
        <title>The Genome Sequence of Enterococcus columbae ATCC_51263 (PacBio/Illumina hybrid assembly).</title>
        <authorList>
            <consortium name="The Broad Institute Genomics Platform"/>
            <consortium name="The Broad Institute Genome Sequencing Center for Infectious Disease"/>
            <person name="Earl A."/>
            <person name="Russ C."/>
            <person name="Gilmore M."/>
            <person name="Surin D."/>
            <person name="Walker B."/>
            <person name="Young S."/>
            <person name="Zeng Q."/>
            <person name="Gargeya S."/>
            <person name="Fitzgerald M."/>
            <person name="Haas B."/>
            <person name="Abouelleil A."/>
            <person name="Allen A.W."/>
            <person name="Alvarado L."/>
            <person name="Arachchi H.M."/>
            <person name="Berlin A.M."/>
            <person name="Chapman S.B."/>
            <person name="Gainer-Dewar J."/>
            <person name="Goldberg J."/>
            <person name="Griggs A."/>
            <person name="Gujja S."/>
            <person name="Hansen M."/>
            <person name="Howarth C."/>
            <person name="Imamovic A."/>
            <person name="Ireland A."/>
            <person name="Larimer J."/>
            <person name="McCowan C."/>
            <person name="Murphy C."/>
            <person name="Pearson M."/>
            <person name="Poon T.W."/>
            <person name="Priest M."/>
            <person name="Roberts A."/>
            <person name="Saif S."/>
            <person name="Shea T."/>
            <person name="Sisk P."/>
            <person name="Sykes S."/>
            <person name="Wortman J."/>
            <person name="Nusbaum C."/>
            <person name="Birren B."/>
        </authorList>
    </citation>
    <scope>NUCLEOTIDE SEQUENCE [LARGE SCALE GENOMIC DNA]</scope>
    <source>
        <strain evidence="3 4">ATCC 51263</strain>
    </source>
</reference>
<dbReference type="InterPro" id="IPR004380">
    <property type="entry name" value="Asp_race"/>
</dbReference>
<dbReference type="PATRIC" id="fig|1121865.3.peg.804"/>
<protein>
    <submittedName>
        <fullName evidence="3">Aspartate racemase</fullName>
    </submittedName>
</protein>
<evidence type="ECO:0000256" key="1">
    <source>
        <dbReference type="ARBA" id="ARBA00007847"/>
    </source>
</evidence>
<dbReference type="PROSITE" id="PS00924">
    <property type="entry name" value="ASP_GLU_RACEMASE_2"/>
    <property type="match status" value="1"/>
</dbReference>
<dbReference type="PANTHER" id="PTHR21198">
    <property type="entry name" value="GLUTAMATE RACEMASE"/>
    <property type="match status" value="1"/>
</dbReference>
<sequence length="241" mass="27424">MRNFFSILGGMGTMATESFVRLLNKRTPTTKDQDYLNYVLFNHASVPDRTAYILGESNESPVTYLVEDLAQQNLLQPAFIVLTCNTAHYFFDELQAATKIPIMHMPKEAVNEIKRQNIQGTVAFLGTEGSVKAGVYAAELEKQNVAYYIPEEAIQQKINHLIYHDVKERDYINLDLFFEIIDDCYQKGCSAVILGCTELSLVAEYITKEHDYTIIDAQSILVDRTIEKALELRKHALTENE</sequence>
<dbReference type="OrthoDB" id="9803739at2"/>
<keyword evidence="4" id="KW-1185">Reference proteome</keyword>
<dbReference type="InterPro" id="IPR015942">
    <property type="entry name" value="Asp/Glu/hydantoin_racemase"/>
</dbReference>
<name>S1NE55_9ENTE</name>
<evidence type="ECO:0000313" key="3">
    <source>
        <dbReference type="EMBL" id="EOW87345.1"/>
    </source>
</evidence>
<dbReference type="AlphaFoldDB" id="S1NE55"/>
<evidence type="ECO:0000256" key="2">
    <source>
        <dbReference type="ARBA" id="ARBA00023235"/>
    </source>
</evidence>
<dbReference type="Gene3D" id="3.40.50.1860">
    <property type="match status" value="2"/>
</dbReference>